<reference evidence="3" key="1">
    <citation type="submission" date="2020-02" db="EMBL/GenBank/DDBJ databases">
        <title>Flavobacterium sp. genome.</title>
        <authorList>
            <person name="Jung H.S."/>
            <person name="Baek J.H."/>
            <person name="Jeon C.O."/>
        </authorList>
    </citation>
    <scope>NUCLEOTIDE SEQUENCE</scope>
    <source>
        <strain evidence="3">SE-s28</strain>
    </source>
</reference>
<keyword evidence="4" id="KW-1185">Reference proteome</keyword>
<evidence type="ECO:0000256" key="1">
    <source>
        <dbReference type="ARBA" id="ARBA00006817"/>
    </source>
</evidence>
<dbReference type="RefSeq" id="WP_169526854.1">
    <property type="nucleotide sequence ID" value="NZ_JAAMPU010000103.1"/>
</dbReference>
<dbReference type="AlphaFoldDB" id="A0A972JHE1"/>
<dbReference type="Pfam" id="PF08327">
    <property type="entry name" value="AHSA1"/>
    <property type="match status" value="1"/>
</dbReference>
<comment type="similarity">
    <text evidence="1">Belongs to the AHA1 family.</text>
</comment>
<name>A0A972JHE1_9FLAO</name>
<dbReference type="InterPro" id="IPR023393">
    <property type="entry name" value="START-like_dom_sf"/>
</dbReference>
<dbReference type="Proteomes" id="UP000712080">
    <property type="component" value="Unassembled WGS sequence"/>
</dbReference>
<accession>A0A972JHE1</accession>
<dbReference type="EMBL" id="JAAMPU010000103">
    <property type="protein sequence ID" value="NMH27825.1"/>
    <property type="molecule type" value="Genomic_DNA"/>
</dbReference>
<evidence type="ECO:0000313" key="4">
    <source>
        <dbReference type="Proteomes" id="UP000712080"/>
    </source>
</evidence>
<evidence type="ECO:0000259" key="2">
    <source>
        <dbReference type="Pfam" id="PF08327"/>
    </source>
</evidence>
<protein>
    <submittedName>
        <fullName evidence="3">SRPBCC domain-containing protein</fullName>
    </submittedName>
</protein>
<dbReference type="Gene3D" id="3.30.530.20">
    <property type="match status" value="1"/>
</dbReference>
<dbReference type="InterPro" id="IPR013538">
    <property type="entry name" value="ASHA1/2-like_C"/>
</dbReference>
<proteinExistence type="inferred from homology"/>
<sequence length="163" mass="18823">MQNFDWTRFTLKIAIDVPVKTLFAAWTQSTEVEKWFLEKCLFSNDGKVLESTENVVSGSDYEWKWFVYPEIEKGKILAADEPDIVSFTFAGDCIVEVKFHREHGQTIVELTQSNIPADDVSKKNIRLGCHDGWSFYLFNLKSVYEGGIDLRNKDERFGLLLNN</sequence>
<evidence type="ECO:0000313" key="3">
    <source>
        <dbReference type="EMBL" id="NMH27825.1"/>
    </source>
</evidence>
<dbReference type="CDD" id="cd07814">
    <property type="entry name" value="SRPBCC_CalC_Aha1-like"/>
    <property type="match status" value="1"/>
</dbReference>
<organism evidence="3 4">
    <name type="scientific">Flavobacterium silvaticum</name>
    <dbReference type="NCBI Taxonomy" id="1852020"/>
    <lineage>
        <taxon>Bacteria</taxon>
        <taxon>Pseudomonadati</taxon>
        <taxon>Bacteroidota</taxon>
        <taxon>Flavobacteriia</taxon>
        <taxon>Flavobacteriales</taxon>
        <taxon>Flavobacteriaceae</taxon>
        <taxon>Flavobacterium</taxon>
    </lineage>
</organism>
<comment type="caution">
    <text evidence="3">The sequence shown here is derived from an EMBL/GenBank/DDBJ whole genome shotgun (WGS) entry which is preliminary data.</text>
</comment>
<dbReference type="SUPFAM" id="SSF55961">
    <property type="entry name" value="Bet v1-like"/>
    <property type="match status" value="1"/>
</dbReference>
<feature type="domain" description="Activator of Hsp90 ATPase homologue 1/2-like C-terminal" evidence="2">
    <location>
        <begin position="16"/>
        <end position="143"/>
    </location>
</feature>
<gene>
    <name evidence="3" type="ORF">G6047_07265</name>
</gene>